<gene>
    <name evidence="5" type="ORF">SAMN02745196_02382</name>
</gene>
<dbReference type="AlphaFoldDB" id="A0A1M5XQ92"/>
<name>A0A1M5XQ92_9CLOT</name>
<dbReference type="PROSITE" id="PS51084">
    <property type="entry name" value="HIT_2"/>
    <property type="match status" value="1"/>
</dbReference>
<dbReference type="Gene3D" id="3.30.428.10">
    <property type="entry name" value="HIT-like"/>
    <property type="match status" value="1"/>
</dbReference>
<evidence type="ECO:0000256" key="3">
    <source>
        <dbReference type="PROSITE-ProRule" id="PRU00464"/>
    </source>
</evidence>
<dbReference type="EMBL" id="FQXP01000009">
    <property type="protein sequence ID" value="SHI01960.1"/>
    <property type="molecule type" value="Genomic_DNA"/>
</dbReference>
<evidence type="ECO:0000256" key="1">
    <source>
        <dbReference type="PIRSR" id="PIRSR601310-1"/>
    </source>
</evidence>
<evidence type="ECO:0000313" key="6">
    <source>
        <dbReference type="Proteomes" id="UP000184526"/>
    </source>
</evidence>
<dbReference type="InterPro" id="IPR019808">
    <property type="entry name" value="Histidine_triad_CS"/>
</dbReference>
<proteinExistence type="predicted"/>
<dbReference type="RefSeq" id="WP_072832303.1">
    <property type="nucleotide sequence ID" value="NZ_FQXP01000009.1"/>
</dbReference>
<dbReference type="InterPro" id="IPR001310">
    <property type="entry name" value="Histidine_triad_HIT"/>
</dbReference>
<organism evidence="5 6">
    <name type="scientific">Clostridium collagenovorans DSM 3089</name>
    <dbReference type="NCBI Taxonomy" id="1121306"/>
    <lineage>
        <taxon>Bacteria</taxon>
        <taxon>Bacillati</taxon>
        <taxon>Bacillota</taxon>
        <taxon>Clostridia</taxon>
        <taxon>Eubacteriales</taxon>
        <taxon>Clostridiaceae</taxon>
        <taxon>Clostridium</taxon>
    </lineage>
</organism>
<dbReference type="InterPro" id="IPR011146">
    <property type="entry name" value="HIT-like"/>
</dbReference>
<evidence type="ECO:0000259" key="4">
    <source>
        <dbReference type="PROSITE" id="PS51084"/>
    </source>
</evidence>
<accession>A0A1M5XQ92</accession>
<keyword evidence="6" id="KW-1185">Reference proteome</keyword>
<dbReference type="PANTHER" id="PTHR23089">
    <property type="entry name" value="HISTIDINE TRIAD HIT PROTEIN"/>
    <property type="match status" value="1"/>
</dbReference>
<feature type="short sequence motif" description="Histidine triad motif" evidence="2 3">
    <location>
        <begin position="98"/>
        <end position="102"/>
    </location>
</feature>
<evidence type="ECO:0000313" key="5">
    <source>
        <dbReference type="EMBL" id="SHI01960.1"/>
    </source>
</evidence>
<dbReference type="OrthoDB" id="9784774at2"/>
<dbReference type="Proteomes" id="UP000184526">
    <property type="component" value="Unassembled WGS sequence"/>
</dbReference>
<sequence>MENCIFCKILKGEIPSEKVYEDEKVYAFKDINPEAPVHVLIIPKKHISSANELTEENKEVIGDVYYAAQKIAKELGIADKGYRIINNCGEDGGQTVFHIHFHLMGGKKLNWPPC</sequence>
<dbReference type="GO" id="GO:0003824">
    <property type="term" value="F:catalytic activity"/>
    <property type="evidence" value="ECO:0007669"/>
    <property type="project" value="InterPro"/>
</dbReference>
<feature type="active site" description="Tele-AMP-histidine intermediate" evidence="1">
    <location>
        <position position="100"/>
    </location>
</feature>
<dbReference type="PROSITE" id="PS00892">
    <property type="entry name" value="HIT_1"/>
    <property type="match status" value="1"/>
</dbReference>
<dbReference type="Pfam" id="PF01230">
    <property type="entry name" value="HIT"/>
    <property type="match status" value="1"/>
</dbReference>
<dbReference type="PRINTS" id="PR00332">
    <property type="entry name" value="HISTRIAD"/>
</dbReference>
<dbReference type="SUPFAM" id="SSF54197">
    <property type="entry name" value="HIT-like"/>
    <property type="match status" value="1"/>
</dbReference>
<reference evidence="5 6" key="1">
    <citation type="submission" date="2016-11" db="EMBL/GenBank/DDBJ databases">
        <authorList>
            <person name="Jaros S."/>
            <person name="Januszkiewicz K."/>
            <person name="Wedrychowicz H."/>
        </authorList>
    </citation>
    <scope>NUCLEOTIDE SEQUENCE [LARGE SCALE GENOMIC DNA]</scope>
    <source>
        <strain evidence="5 6">DSM 3089</strain>
    </source>
</reference>
<dbReference type="STRING" id="1121306.SAMN02745196_02382"/>
<feature type="domain" description="HIT" evidence="4">
    <location>
        <begin position="5"/>
        <end position="114"/>
    </location>
</feature>
<evidence type="ECO:0000256" key="2">
    <source>
        <dbReference type="PIRSR" id="PIRSR601310-3"/>
    </source>
</evidence>
<dbReference type="InterPro" id="IPR036265">
    <property type="entry name" value="HIT-like_sf"/>
</dbReference>
<protein>
    <submittedName>
        <fullName evidence="5">Histidine triad (HIT) family protein</fullName>
    </submittedName>
</protein>
<dbReference type="CDD" id="cd01276">
    <property type="entry name" value="PKCI_related"/>
    <property type="match status" value="1"/>
</dbReference>